<dbReference type="Gramene" id="TRITD2Av1G008070.5">
    <property type="protein sequence ID" value="TRITD2Av1G008070.5"/>
    <property type="gene ID" value="TRITD2Av1G008070"/>
</dbReference>
<evidence type="ECO:0000256" key="2">
    <source>
        <dbReference type="ARBA" id="ARBA00022857"/>
    </source>
</evidence>
<proteinExistence type="predicted"/>
<keyword evidence="2" id="KW-0521">NADP</keyword>
<keyword evidence="4" id="KW-0520">NAD</keyword>
<dbReference type="PANTHER" id="PTHR31896">
    <property type="entry name" value="FAMILY REGULATORY PROTEIN, PUTATIVE (AFU_ORTHOLOGUE AFUA_3G14730)-RELATED"/>
    <property type="match status" value="1"/>
</dbReference>
<organism evidence="6 7">
    <name type="scientific">Triticum turgidum subsp. durum</name>
    <name type="common">Durum wheat</name>
    <name type="synonym">Triticum durum</name>
    <dbReference type="NCBI Taxonomy" id="4567"/>
    <lineage>
        <taxon>Eukaryota</taxon>
        <taxon>Viridiplantae</taxon>
        <taxon>Streptophyta</taxon>
        <taxon>Embryophyta</taxon>
        <taxon>Tracheophyta</taxon>
        <taxon>Spermatophyta</taxon>
        <taxon>Magnoliopsida</taxon>
        <taxon>Liliopsida</taxon>
        <taxon>Poales</taxon>
        <taxon>Poaceae</taxon>
        <taxon>BOP clade</taxon>
        <taxon>Pooideae</taxon>
        <taxon>Triticodae</taxon>
        <taxon>Triticeae</taxon>
        <taxon>Triticinae</taxon>
        <taxon>Triticum</taxon>
    </lineage>
</organism>
<feature type="domain" description="D-isomer specific 2-hydroxyacid dehydrogenase NAD-binding" evidence="5">
    <location>
        <begin position="317"/>
        <end position="458"/>
    </location>
</feature>
<dbReference type="EMBL" id="LT934113">
    <property type="protein sequence ID" value="VAH24833.1"/>
    <property type="molecule type" value="Genomic_DNA"/>
</dbReference>
<dbReference type="PANTHER" id="PTHR31896:SF72">
    <property type="entry name" value="GENOME ASSEMBLY, CHROMOSOME: II"/>
    <property type="match status" value="1"/>
</dbReference>
<dbReference type="GO" id="GO:0016747">
    <property type="term" value="F:acyltransferase activity, transferring groups other than amino-acyl groups"/>
    <property type="evidence" value="ECO:0007669"/>
    <property type="project" value="UniProtKB-ARBA"/>
</dbReference>
<dbReference type="AlphaFoldDB" id="A0A9R1R187"/>
<sequence length="496" mass="52959">MEGGGVQIVSRRMVKPEYQKSSRAPEPETVHLTPWDLQQLPVDYAQKGVLLPKPPAGGAHAVEHLASSFARALARFYPLAGRFAVAPVAKDGDGKSPGLTISLRCSDEGAEFVHAAAPGVTVADLTGTVCIPRVVSSFFPLNGTVSADAVVDPSLPVLAVQVTELADGLFVAMSLNHGVADGTTFWDLFNAWSEISRNGGDANGDISTVPPPPKRWFIEGCTVPIPLPFAKADDIPRRFEYPPPVYECSIHFSPESVKKLKAKANAEMAAGTATISSLQAVVAHLWRATCRARGLAPDQETTCLLAVGCRTRLKSMPPLGGKRVGIIGLGNIGSRVAKRLEALGCIIHYNSRKPKDSVSYKYFPNVHDLAAESDVLVVACALNKAMRHIVDKDVLEALGKGGVVINIGRGANIDEAELVIALREGKIAGAGLDVFEHEPKVPAELFSMDNVVLSHHVAVWTEESRSDLRAHTIGNLEAFFSGQPLLTQVDADSLVQ</sequence>
<evidence type="ECO:0000259" key="5">
    <source>
        <dbReference type="Pfam" id="PF02826"/>
    </source>
</evidence>
<evidence type="ECO:0000256" key="4">
    <source>
        <dbReference type="ARBA" id="ARBA00023027"/>
    </source>
</evidence>
<dbReference type="FunFam" id="3.40.50.720:FF:000213">
    <property type="entry name" value="Putative 2-hydroxyacid dehydrogenase"/>
    <property type="match status" value="1"/>
</dbReference>
<reference evidence="6 7" key="1">
    <citation type="submission" date="2017-09" db="EMBL/GenBank/DDBJ databases">
        <authorList>
            <consortium name="International Durum Wheat Genome Sequencing Consortium (IDWGSC)"/>
            <person name="Milanesi L."/>
        </authorList>
    </citation>
    <scope>NUCLEOTIDE SEQUENCE [LARGE SCALE GENOMIC DNA]</scope>
    <source>
        <strain evidence="7">cv. Svevo</strain>
    </source>
</reference>
<accession>A0A9R1R187</accession>
<gene>
    <name evidence="6" type="ORF">TRITD_2Av1G008070</name>
</gene>
<dbReference type="InterPro" id="IPR051283">
    <property type="entry name" value="Sec_Metabolite_Acyltrans"/>
</dbReference>
<dbReference type="Proteomes" id="UP000324705">
    <property type="component" value="Chromosome 2A"/>
</dbReference>
<evidence type="ECO:0000256" key="3">
    <source>
        <dbReference type="ARBA" id="ARBA00023002"/>
    </source>
</evidence>
<dbReference type="Gene3D" id="3.30.559.10">
    <property type="entry name" value="Chloramphenicol acetyltransferase-like domain"/>
    <property type="match status" value="1"/>
</dbReference>
<name>A0A9R1R187_TRITD</name>
<dbReference type="InterPro" id="IPR036291">
    <property type="entry name" value="NAD(P)-bd_dom_sf"/>
</dbReference>
<dbReference type="GO" id="GO:0016616">
    <property type="term" value="F:oxidoreductase activity, acting on the CH-OH group of donors, NAD or NADP as acceptor"/>
    <property type="evidence" value="ECO:0007669"/>
    <property type="project" value="UniProtKB-ARBA"/>
</dbReference>
<keyword evidence="7" id="KW-1185">Reference proteome</keyword>
<evidence type="ECO:0000256" key="1">
    <source>
        <dbReference type="ARBA" id="ARBA00022679"/>
    </source>
</evidence>
<evidence type="ECO:0000313" key="7">
    <source>
        <dbReference type="Proteomes" id="UP000324705"/>
    </source>
</evidence>
<dbReference type="GO" id="GO:0051287">
    <property type="term" value="F:NAD binding"/>
    <property type="evidence" value="ECO:0007669"/>
    <property type="project" value="InterPro"/>
</dbReference>
<evidence type="ECO:0000313" key="6">
    <source>
        <dbReference type="EMBL" id="VAH24833.1"/>
    </source>
</evidence>
<keyword evidence="1" id="KW-0808">Transferase</keyword>
<keyword evidence="3" id="KW-0560">Oxidoreductase</keyword>
<dbReference type="Pfam" id="PF02826">
    <property type="entry name" value="2-Hacid_dh_C"/>
    <property type="match status" value="1"/>
</dbReference>
<dbReference type="SUPFAM" id="SSF51735">
    <property type="entry name" value="NAD(P)-binding Rossmann-fold domains"/>
    <property type="match status" value="1"/>
</dbReference>
<protein>
    <recommendedName>
        <fullName evidence="5">D-isomer specific 2-hydroxyacid dehydrogenase NAD-binding domain-containing protein</fullName>
    </recommendedName>
</protein>
<dbReference type="InterPro" id="IPR006140">
    <property type="entry name" value="D-isomer_DH_NAD-bd"/>
</dbReference>
<dbReference type="Gene3D" id="3.40.50.720">
    <property type="entry name" value="NAD(P)-binding Rossmann-like Domain"/>
    <property type="match status" value="2"/>
</dbReference>
<dbReference type="InterPro" id="IPR023213">
    <property type="entry name" value="CAT-like_dom_sf"/>
</dbReference>